<name>A0A4Z2I5S1_9TELE</name>
<proteinExistence type="predicted"/>
<dbReference type="AlphaFoldDB" id="A0A4Z2I5S1"/>
<organism evidence="1 2">
    <name type="scientific">Liparis tanakae</name>
    <name type="common">Tanaka's snailfish</name>
    <dbReference type="NCBI Taxonomy" id="230148"/>
    <lineage>
        <taxon>Eukaryota</taxon>
        <taxon>Metazoa</taxon>
        <taxon>Chordata</taxon>
        <taxon>Craniata</taxon>
        <taxon>Vertebrata</taxon>
        <taxon>Euteleostomi</taxon>
        <taxon>Actinopterygii</taxon>
        <taxon>Neopterygii</taxon>
        <taxon>Teleostei</taxon>
        <taxon>Neoteleostei</taxon>
        <taxon>Acanthomorphata</taxon>
        <taxon>Eupercaria</taxon>
        <taxon>Perciformes</taxon>
        <taxon>Cottioidei</taxon>
        <taxon>Cottales</taxon>
        <taxon>Liparidae</taxon>
        <taxon>Liparis</taxon>
    </lineage>
</organism>
<reference evidence="1 2" key="1">
    <citation type="submission" date="2019-03" db="EMBL/GenBank/DDBJ databases">
        <title>First draft genome of Liparis tanakae, snailfish: a comprehensive survey of snailfish specific genes.</title>
        <authorList>
            <person name="Kim W."/>
            <person name="Song I."/>
            <person name="Jeong J.-H."/>
            <person name="Kim D."/>
            <person name="Kim S."/>
            <person name="Ryu S."/>
            <person name="Song J.Y."/>
            <person name="Lee S.K."/>
        </authorList>
    </citation>
    <scope>NUCLEOTIDE SEQUENCE [LARGE SCALE GENOMIC DNA]</scope>
    <source>
        <tissue evidence="1">Muscle</tissue>
    </source>
</reference>
<comment type="caution">
    <text evidence="1">The sequence shown here is derived from an EMBL/GenBank/DDBJ whole genome shotgun (WGS) entry which is preliminary data.</text>
</comment>
<gene>
    <name evidence="1" type="ORF">EYF80_016340</name>
</gene>
<keyword evidence="2" id="KW-1185">Reference proteome</keyword>
<evidence type="ECO:0000313" key="2">
    <source>
        <dbReference type="Proteomes" id="UP000314294"/>
    </source>
</evidence>
<accession>A0A4Z2I5S1</accession>
<evidence type="ECO:0000313" key="1">
    <source>
        <dbReference type="EMBL" id="TNN73386.1"/>
    </source>
</evidence>
<sequence>MGTHSIYSIYSPWQTFMFAPNCNFLLTPLKEKGRRGGLVHSCPPAISLCQLRPGQILFKHRADSSCGALRDAGGCVWPRGSHSQRADCCSFSMCLCTAQYNGE</sequence>
<dbReference type="EMBL" id="SRLO01000125">
    <property type="protein sequence ID" value="TNN73386.1"/>
    <property type="molecule type" value="Genomic_DNA"/>
</dbReference>
<dbReference type="Proteomes" id="UP000314294">
    <property type="component" value="Unassembled WGS sequence"/>
</dbReference>
<protein>
    <submittedName>
        <fullName evidence="1">Uncharacterized protein</fullName>
    </submittedName>
</protein>